<dbReference type="Pfam" id="PF22381">
    <property type="entry name" value="Staph_reg_Sar_Rot"/>
    <property type="match status" value="1"/>
</dbReference>
<reference evidence="7 10" key="1">
    <citation type="journal article" date="2013" name="Genome Biol.">
        <title>Comparative genomics of the core and accessory genomes of 48 Sinorhizobium strains comprising five genospecies.</title>
        <authorList>
            <person name="Sugawara M."/>
            <person name="Epstein B."/>
            <person name="Badgley B.D."/>
            <person name="Unno T."/>
            <person name="Xu L."/>
            <person name="Reese J."/>
            <person name="Gyaneshwar P."/>
            <person name="Denny R."/>
            <person name="Mudge J."/>
            <person name="Bharti A.K."/>
            <person name="Farmer A.D."/>
            <person name="May G.D."/>
            <person name="Woodward J.E."/>
            <person name="Medigue C."/>
            <person name="Vallenet D."/>
            <person name="Lajus A."/>
            <person name="Rouy Z."/>
            <person name="Martinez-Vaz B."/>
            <person name="Tiffin P."/>
            <person name="Young N.D."/>
            <person name="Sadowsky M.J."/>
        </authorList>
    </citation>
    <scope>NUCLEOTIDE SEQUENCE [LARGE SCALE GENOMIC DNA]</scope>
    <source>
        <strain evidence="7 10">USDA205</strain>
    </source>
</reference>
<comment type="caution">
    <text evidence="8">The sequence shown here is derived from an EMBL/GenBank/DDBJ whole genome shotgun (WGS) entry which is preliminary data.</text>
</comment>
<dbReference type="PROSITE" id="PS50995">
    <property type="entry name" value="HTH_MARR_2"/>
    <property type="match status" value="1"/>
</dbReference>
<dbReference type="PANTHER" id="PTHR33164:SF5">
    <property type="entry name" value="ORGANIC HYDROPEROXIDE RESISTANCE TRANSCRIPTIONAL REGULATOR"/>
    <property type="match status" value="1"/>
</dbReference>
<keyword evidence="3" id="KW-0805">Transcription regulation</keyword>
<evidence type="ECO:0000313" key="7">
    <source>
        <dbReference type="EMBL" id="MQX09129.1"/>
    </source>
</evidence>
<dbReference type="InterPro" id="IPR039422">
    <property type="entry name" value="MarR/SlyA-like"/>
</dbReference>
<organism evidence="8 9">
    <name type="scientific">Rhizobium fredii</name>
    <name type="common">Sinorhizobium fredii</name>
    <dbReference type="NCBI Taxonomy" id="380"/>
    <lineage>
        <taxon>Bacteria</taxon>
        <taxon>Pseudomonadati</taxon>
        <taxon>Pseudomonadota</taxon>
        <taxon>Alphaproteobacteria</taxon>
        <taxon>Hyphomicrobiales</taxon>
        <taxon>Rhizobiaceae</taxon>
        <taxon>Sinorhizobium/Ensifer group</taxon>
        <taxon>Sinorhizobium</taxon>
    </lineage>
</organism>
<reference evidence="7" key="3">
    <citation type="submission" date="2019-10" db="EMBL/GenBank/DDBJ databases">
        <authorList>
            <person name="Sugawara M."/>
            <person name="Epstein B."/>
            <person name="Badgley B."/>
            <person name="Unno T."/>
            <person name="Xu L."/>
            <person name="Reese J."/>
            <person name="Gyaneshwar P."/>
            <person name="Denny R."/>
            <person name="Mudege J."/>
            <person name="Bharti A."/>
            <person name="Farmer A."/>
            <person name="May G."/>
            <person name="Woodward J."/>
            <person name="Medigue C."/>
            <person name="Vallenet D."/>
            <person name="Lajus A."/>
            <person name="Rouy Z."/>
            <person name="Martinez-Vaz B."/>
            <person name="Tiffin P."/>
            <person name="Young N."/>
            <person name="Sadowsky M."/>
        </authorList>
    </citation>
    <scope>NUCLEOTIDE SEQUENCE</scope>
    <source>
        <strain evidence="7">USDA205</strain>
    </source>
</reference>
<feature type="domain" description="HTH marR-type" evidence="6">
    <location>
        <begin position="38"/>
        <end position="172"/>
    </location>
</feature>
<dbReference type="Gene3D" id="1.10.10.10">
    <property type="entry name" value="Winged helix-like DNA-binding domain superfamily/Winged helix DNA-binding domain"/>
    <property type="match status" value="1"/>
</dbReference>
<dbReference type="InterPro" id="IPR000835">
    <property type="entry name" value="HTH_MarR-typ"/>
</dbReference>
<reference evidence="8 9" key="2">
    <citation type="submission" date="2017-09" db="EMBL/GenBank/DDBJ databases">
        <title>Comparative genomics of rhizobia isolated from Phaseolus vulgaris in China.</title>
        <authorList>
            <person name="Tong W."/>
        </authorList>
    </citation>
    <scope>NUCLEOTIDE SEQUENCE [LARGE SCALE GENOMIC DNA]</scope>
    <source>
        <strain evidence="8 9">PCH1</strain>
    </source>
</reference>
<dbReference type="GO" id="GO:0003700">
    <property type="term" value="F:DNA-binding transcription factor activity"/>
    <property type="evidence" value="ECO:0007669"/>
    <property type="project" value="InterPro"/>
</dbReference>
<evidence type="ECO:0000259" key="6">
    <source>
        <dbReference type="PROSITE" id="PS50995"/>
    </source>
</evidence>
<sequence>MSISCDYIANDLLCFNGTLEKAMAKADTPSPEELMKLDNFLCFAIYSANHAFTRVYKPLLDELDLTYPQYLVMVVLWEKDDQTVGSLGEKLFLESSTLTPMLKRLEAIGYVSRVRDRADERQVRVRLTETGLALKAKASTVPCGIIDAIGMQPTEIGRLKQEIAALRASLLR</sequence>
<dbReference type="PANTHER" id="PTHR33164">
    <property type="entry name" value="TRANSCRIPTIONAL REGULATOR, MARR FAMILY"/>
    <property type="match status" value="1"/>
</dbReference>
<evidence type="ECO:0000256" key="2">
    <source>
        <dbReference type="ARBA" id="ARBA00022490"/>
    </source>
</evidence>
<accession>A0A2A6M2L9</accession>
<dbReference type="EMBL" id="NWTC01000004">
    <property type="protein sequence ID" value="PDT48895.1"/>
    <property type="molecule type" value="Genomic_DNA"/>
</dbReference>
<dbReference type="FunFam" id="1.10.10.10:FF:000163">
    <property type="entry name" value="MarR family transcriptional regulator"/>
    <property type="match status" value="1"/>
</dbReference>
<protein>
    <submittedName>
        <fullName evidence="8">MarR family transcriptional regulator</fullName>
    </submittedName>
</protein>
<dbReference type="PRINTS" id="PR00598">
    <property type="entry name" value="HTHMARR"/>
</dbReference>
<dbReference type="EMBL" id="WISZ01000109">
    <property type="protein sequence ID" value="MQX09129.1"/>
    <property type="molecule type" value="Genomic_DNA"/>
</dbReference>
<dbReference type="GO" id="GO:0005737">
    <property type="term" value="C:cytoplasm"/>
    <property type="evidence" value="ECO:0007669"/>
    <property type="project" value="UniProtKB-SubCell"/>
</dbReference>
<dbReference type="AlphaFoldDB" id="A0A2A6M2L9"/>
<keyword evidence="5" id="KW-0804">Transcription</keyword>
<evidence type="ECO:0000256" key="4">
    <source>
        <dbReference type="ARBA" id="ARBA00023125"/>
    </source>
</evidence>
<gene>
    <name evidence="8" type="ORF">CO661_07145</name>
    <name evidence="7" type="ORF">GHK48_12810</name>
</gene>
<dbReference type="GO" id="GO:0003677">
    <property type="term" value="F:DNA binding"/>
    <property type="evidence" value="ECO:0007669"/>
    <property type="project" value="UniProtKB-KW"/>
</dbReference>
<keyword evidence="2" id="KW-0963">Cytoplasm</keyword>
<keyword evidence="4" id="KW-0238">DNA-binding</keyword>
<dbReference type="InterPro" id="IPR055166">
    <property type="entry name" value="Transc_reg_Sar_Rot_HTH"/>
</dbReference>
<dbReference type="InterPro" id="IPR036388">
    <property type="entry name" value="WH-like_DNA-bd_sf"/>
</dbReference>
<dbReference type="InterPro" id="IPR036390">
    <property type="entry name" value="WH_DNA-bd_sf"/>
</dbReference>
<dbReference type="Proteomes" id="UP000466694">
    <property type="component" value="Unassembled WGS sequence"/>
</dbReference>
<evidence type="ECO:0000313" key="9">
    <source>
        <dbReference type="Proteomes" id="UP000220353"/>
    </source>
</evidence>
<comment type="subcellular location">
    <subcellularLocation>
        <location evidence="1">Cytoplasm</location>
    </subcellularLocation>
</comment>
<proteinExistence type="predicted"/>
<dbReference type="Proteomes" id="UP000220353">
    <property type="component" value="Unassembled WGS sequence"/>
</dbReference>
<name>A0A2A6M2L9_RHIFR</name>
<evidence type="ECO:0000313" key="8">
    <source>
        <dbReference type="EMBL" id="PDT48895.1"/>
    </source>
</evidence>
<dbReference type="SUPFAM" id="SSF46785">
    <property type="entry name" value="Winged helix' DNA-binding domain"/>
    <property type="match status" value="1"/>
</dbReference>
<evidence type="ECO:0000256" key="1">
    <source>
        <dbReference type="ARBA" id="ARBA00004496"/>
    </source>
</evidence>
<dbReference type="GO" id="GO:0006950">
    <property type="term" value="P:response to stress"/>
    <property type="evidence" value="ECO:0007669"/>
    <property type="project" value="TreeGrafter"/>
</dbReference>
<evidence type="ECO:0000256" key="5">
    <source>
        <dbReference type="ARBA" id="ARBA00023163"/>
    </source>
</evidence>
<evidence type="ECO:0000313" key="10">
    <source>
        <dbReference type="Proteomes" id="UP000466694"/>
    </source>
</evidence>
<evidence type="ECO:0000256" key="3">
    <source>
        <dbReference type="ARBA" id="ARBA00023015"/>
    </source>
</evidence>
<dbReference type="SMART" id="SM00347">
    <property type="entry name" value="HTH_MARR"/>
    <property type="match status" value="1"/>
</dbReference>